<feature type="region of interest" description="Disordered" evidence="1">
    <location>
        <begin position="291"/>
        <end position="310"/>
    </location>
</feature>
<evidence type="ECO:0000313" key="4">
    <source>
        <dbReference type="Proteomes" id="UP001151760"/>
    </source>
</evidence>
<proteinExistence type="predicted"/>
<feature type="compositionally biased region" description="Basic and acidic residues" evidence="1">
    <location>
        <begin position="344"/>
        <end position="365"/>
    </location>
</feature>
<dbReference type="SUPFAM" id="SSF53098">
    <property type="entry name" value="Ribonuclease H-like"/>
    <property type="match status" value="1"/>
</dbReference>
<evidence type="ECO:0000313" key="3">
    <source>
        <dbReference type="EMBL" id="GJT16404.1"/>
    </source>
</evidence>
<feature type="domain" description="Integrase catalytic" evidence="2">
    <location>
        <begin position="185"/>
        <end position="303"/>
    </location>
</feature>
<dbReference type="PROSITE" id="PS50994">
    <property type="entry name" value="INTEGRASE"/>
    <property type="match status" value="1"/>
</dbReference>
<keyword evidence="4" id="KW-1185">Reference proteome</keyword>
<protein>
    <submittedName>
        <fullName evidence="3">Ribonuclease H-like domain-containing protein</fullName>
    </submittedName>
</protein>
<dbReference type="EMBL" id="BQNB010013470">
    <property type="protein sequence ID" value="GJT16404.1"/>
    <property type="molecule type" value="Genomic_DNA"/>
</dbReference>
<feature type="compositionally biased region" description="Polar residues" evidence="1">
    <location>
        <begin position="366"/>
        <end position="395"/>
    </location>
</feature>
<evidence type="ECO:0000259" key="2">
    <source>
        <dbReference type="PROSITE" id="PS50994"/>
    </source>
</evidence>
<dbReference type="InterPro" id="IPR039537">
    <property type="entry name" value="Retrotran_Ty1/copia-like"/>
</dbReference>
<feature type="region of interest" description="Disordered" evidence="1">
    <location>
        <begin position="327"/>
        <end position="395"/>
    </location>
</feature>
<dbReference type="Proteomes" id="UP001151760">
    <property type="component" value="Unassembled WGS sequence"/>
</dbReference>
<gene>
    <name evidence="3" type="ORF">Tco_0875110</name>
</gene>
<dbReference type="InterPro" id="IPR012337">
    <property type="entry name" value="RNaseH-like_sf"/>
</dbReference>
<organism evidence="3 4">
    <name type="scientific">Tanacetum coccineum</name>
    <dbReference type="NCBI Taxonomy" id="301880"/>
    <lineage>
        <taxon>Eukaryota</taxon>
        <taxon>Viridiplantae</taxon>
        <taxon>Streptophyta</taxon>
        <taxon>Embryophyta</taxon>
        <taxon>Tracheophyta</taxon>
        <taxon>Spermatophyta</taxon>
        <taxon>Magnoliopsida</taxon>
        <taxon>eudicotyledons</taxon>
        <taxon>Gunneridae</taxon>
        <taxon>Pentapetalae</taxon>
        <taxon>asterids</taxon>
        <taxon>campanulids</taxon>
        <taxon>Asterales</taxon>
        <taxon>Asteraceae</taxon>
        <taxon>Asteroideae</taxon>
        <taxon>Anthemideae</taxon>
        <taxon>Anthemidinae</taxon>
        <taxon>Tanacetum</taxon>
    </lineage>
</organism>
<reference evidence="3" key="2">
    <citation type="submission" date="2022-01" db="EMBL/GenBank/DDBJ databases">
        <authorList>
            <person name="Yamashiro T."/>
            <person name="Shiraishi A."/>
            <person name="Satake H."/>
            <person name="Nakayama K."/>
        </authorList>
    </citation>
    <scope>NUCLEOTIDE SEQUENCE</scope>
</reference>
<dbReference type="PANTHER" id="PTHR42648:SF32">
    <property type="entry name" value="RIBONUCLEASE H-LIKE DOMAIN, GAG-PRE-INTEGRASE DOMAIN PROTEIN-RELATED"/>
    <property type="match status" value="1"/>
</dbReference>
<reference evidence="3" key="1">
    <citation type="journal article" date="2022" name="Int. J. Mol. Sci.">
        <title>Draft Genome of Tanacetum Coccineum: Genomic Comparison of Closely Related Tanacetum-Family Plants.</title>
        <authorList>
            <person name="Yamashiro T."/>
            <person name="Shiraishi A."/>
            <person name="Nakayama K."/>
            <person name="Satake H."/>
        </authorList>
    </citation>
    <scope>NUCLEOTIDE SEQUENCE</scope>
</reference>
<comment type="caution">
    <text evidence="3">The sequence shown here is derived from an EMBL/GenBank/DDBJ whole genome shotgun (WGS) entry which is preliminary data.</text>
</comment>
<dbReference type="InterPro" id="IPR001584">
    <property type="entry name" value="Integrase_cat-core"/>
</dbReference>
<dbReference type="InterPro" id="IPR036397">
    <property type="entry name" value="RNaseH_sf"/>
</dbReference>
<evidence type="ECO:0000256" key="1">
    <source>
        <dbReference type="SAM" id="MobiDB-lite"/>
    </source>
</evidence>
<accession>A0ABQ5BU75</accession>
<dbReference type="PANTHER" id="PTHR42648">
    <property type="entry name" value="TRANSPOSASE, PUTATIVE-RELATED"/>
    <property type="match status" value="1"/>
</dbReference>
<sequence length="395" mass="44025">MGYFQIIRVDGSSKRYSSMIQMLQNIDREDLETLWKLVKAKHGLTRPEDGYDRNLHIFMLVEKRYPLTTATITEMLNKKLQADHWNEMCYQLLKLMTKHLKNPGKMNTIVLLLHLIRRREEEGINHLKQDQDIWGGPVFIGDKKSRYSAGGPGEICGGKEEDVGLDEFGEGGKGVISKIGEFGGDLGSELFGDRGEFKNRVMSDFCKKKGIKGEFSVARTPQQNGVAERRNKTLIEVARTITRKVEESLHIRFLKDKPIIAGDGPKWLFDIDVLTKSMNYVPVVAGTHSNDFAGTKESISAGHSRKETGSSQDYILMPLWKDGSLFDSSSKNASNDESQPSSDAGKKDDEGVNKESGIDDQEKPKNSIQDVNSAGPSTNTASTDVVGSRLTLHNI</sequence>
<name>A0ABQ5BU75_9ASTR</name>
<feature type="compositionally biased region" description="Polar residues" evidence="1">
    <location>
        <begin position="327"/>
        <end position="342"/>
    </location>
</feature>
<dbReference type="Gene3D" id="3.30.420.10">
    <property type="entry name" value="Ribonuclease H-like superfamily/Ribonuclease H"/>
    <property type="match status" value="1"/>
</dbReference>